<evidence type="ECO:0000313" key="12">
    <source>
        <dbReference type="Proteomes" id="UP001488838"/>
    </source>
</evidence>
<feature type="compositionally biased region" description="Gly residues" evidence="7">
    <location>
        <begin position="1"/>
        <end position="10"/>
    </location>
</feature>
<feature type="compositionally biased region" description="Polar residues" evidence="7">
    <location>
        <begin position="475"/>
        <end position="504"/>
    </location>
</feature>
<dbReference type="SUPFAM" id="SSF52540">
    <property type="entry name" value="P-loop containing nucleoside triphosphate hydrolases"/>
    <property type="match status" value="1"/>
</dbReference>
<dbReference type="InterPro" id="IPR026082">
    <property type="entry name" value="ABCA"/>
</dbReference>
<gene>
    <name evidence="11" type="ORF">U0070_010730</name>
</gene>
<dbReference type="PANTHER" id="PTHR19229:SF36">
    <property type="entry name" value="ATP-BINDING CASSETTE SUB-FAMILY A MEMBER 2"/>
    <property type="match status" value="1"/>
</dbReference>
<feature type="transmembrane region" description="Helical" evidence="8">
    <location>
        <begin position="920"/>
        <end position="942"/>
    </location>
</feature>
<evidence type="ECO:0000256" key="6">
    <source>
        <dbReference type="ARBA" id="ARBA00023136"/>
    </source>
</evidence>
<reference evidence="11 12" key="1">
    <citation type="journal article" date="2023" name="bioRxiv">
        <title>Conserved and derived expression patterns and positive selection on dental genes reveal complex evolutionary context of ever-growing rodent molars.</title>
        <authorList>
            <person name="Calamari Z.T."/>
            <person name="Song A."/>
            <person name="Cohen E."/>
            <person name="Akter M."/>
            <person name="Roy R.D."/>
            <person name="Hallikas O."/>
            <person name="Christensen M.M."/>
            <person name="Li P."/>
            <person name="Marangoni P."/>
            <person name="Jernvall J."/>
            <person name="Klein O.D."/>
        </authorList>
    </citation>
    <scope>NUCLEOTIDE SEQUENCE [LARGE SCALE GENOMIC DNA]</scope>
    <source>
        <strain evidence="11">V071</strain>
    </source>
</reference>
<feature type="transmembrane region" description="Helical" evidence="8">
    <location>
        <begin position="949"/>
        <end position="970"/>
    </location>
</feature>
<dbReference type="AlphaFoldDB" id="A0AAW0HAP6"/>
<evidence type="ECO:0000256" key="7">
    <source>
        <dbReference type="SAM" id="MobiDB-lite"/>
    </source>
</evidence>
<evidence type="ECO:0000256" key="5">
    <source>
        <dbReference type="ARBA" id="ARBA00022989"/>
    </source>
</evidence>
<feature type="non-terminal residue" evidence="11">
    <location>
        <position position="1"/>
    </location>
</feature>
<sequence length="1259" mass="139813">AAGPGLGGPGRPLADTRAPSRLLAGAASAGAISESRELRPPGRSLRRAGPGLSSAPPPRGRCRAARRAAGPGGACRGAGRGAEAAERGPAMGFLHQLQLLLWKNVTLKRRSPWVLAFEIFIPLVLFFILLGLRQKKPTISVKEAFYTAAPLTSAGILPVMQSLCPDGQRDEFGFLQYANSTVTQLLERLNRVVEEGNLFDPVRPSLGSELEALRQHLEALSSGPSTWESHSARPAVSSFPLDSVARDQRELWRFLMQNLSLPNSTAQALLAARVDPSEVYHLLFGPLPALDGKLGFLRKQEPWSRLGSNPLFQMEVRGLSPGEEWKKRFSLSYELLLAPALLEQLTCAPGSGELGRILTMPEGHQVDLQGYQDAVCSGPATARAQRFSDLATELRNQLDMAKIAQQLGLDVPNGSDPQQQAPSPRSLQALLGDLLDAQKVLQDVDVLSALALLLPQGACAGRAPAPQASGLTGVANGTVTGASTGPNSTAEEGTQSPVTPASPDTLQGQCSAFVQLWAGLQPILCGNNRTIEPEALRRGNMSSLGFTSKEQRNLGLLVHLMTSNPKILYAPAGSEADRVILKANETFAFVGNVTHYAQVWLNISAEIRSFLEQGRLQQHLHWLQQVLRYVADLRLHPEAMNLSLEELPPALRQDNFSLPNGTALLQQLDTIDNAACGWIQFMSKVRWVSTMTAPFPCAFSGLAPTMAPFQVSVDIFKGFPDEESIVNYTLNQAYQDNVTVFASVIFQTRKDGSLPPHVHYKIRQNSSFTEKTNEIRRAYWRPGPNTGGRFYFLYGFVWIQDMMERAIINTFVGHDVVEPGNYVQMFPYPCYTRDDFLFVIEHMMPLCMVISWVYSVAMTIQHIVAEKEHRLKEVMKTMGLNNAVHWVAWFITGFVQLSISVTALTAILKYGQVLMHSHVLIIWLFLAVYAVATIMFCFLVSVLYSKAKLASACGGIIYFLSYVPYMYVAIREEVAHDKITAFEKCIASLMSTTAFGLGSKYFALYEVAGVGIQWHTFSQSPVEGDDFNLLLAVTMLMVDTVVYGVLTWYIEAVHPGMYGLPRPWYFPLQKSYWLGSGRTETWEWNWPWAHTPRLSVMEEDQACAMESRHFEETRGMEEEPTHLPLVVCVDKLTKVYKNDKKLALNKLSLNLYENQVVSFLGHNGAGKTTTMSILTGLFPPTSGSATIYGHDIRTEMDEIRKNLGMCPQHNVLFDRLTVEEHLWFYSRLKSMAQEEIRKEMDKWVQRRRADREQCVGYGM</sequence>
<comment type="caution">
    <text evidence="11">The sequence shown here is derived from an EMBL/GenBank/DDBJ whole genome shotgun (WGS) entry which is preliminary data.</text>
</comment>
<evidence type="ECO:0000256" key="2">
    <source>
        <dbReference type="ARBA" id="ARBA00022448"/>
    </source>
</evidence>
<feature type="transmembrane region" description="Helical" evidence="8">
    <location>
        <begin position="843"/>
        <end position="865"/>
    </location>
</feature>
<evidence type="ECO:0000256" key="4">
    <source>
        <dbReference type="ARBA" id="ARBA00022737"/>
    </source>
</evidence>
<feature type="region of interest" description="Disordered" evidence="7">
    <location>
        <begin position="25"/>
        <end position="80"/>
    </location>
</feature>
<evidence type="ECO:0008006" key="13">
    <source>
        <dbReference type="Google" id="ProtNLM"/>
    </source>
</evidence>
<feature type="region of interest" description="Disordered" evidence="7">
    <location>
        <begin position="472"/>
        <end position="504"/>
    </location>
</feature>
<evidence type="ECO:0000256" key="8">
    <source>
        <dbReference type="SAM" id="Phobius"/>
    </source>
</evidence>
<evidence type="ECO:0000259" key="10">
    <source>
        <dbReference type="Pfam" id="PF12698"/>
    </source>
</evidence>
<keyword evidence="2" id="KW-0813">Transport</keyword>
<feature type="domain" description="ABC-2 type transporter transmembrane" evidence="10">
    <location>
        <begin position="843"/>
        <end position="1049"/>
    </location>
</feature>
<keyword evidence="4" id="KW-0677">Repeat</keyword>
<evidence type="ECO:0000259" key="9">
    <source>
        <dbReference type="Pfam" id="PF00005"/>
    </source>
</evidence>
<dbReference type="InterPro" id="IPR013525">
    <property type="entry name" value="ABC2_TM"/>
</dbReference>
<evidence type="ECO:0000256" key="1">
    <source>
        <dbReference type="ARBA" id="ARBA00004141"/>
    </source>
</evidence>
<keyword evidence="5 8" id="KW-1133">Transmembrane helix</keyword>
<comment type="subcellular location">
    <subcellularLocation>
        <location evidence="1">Membrane</location>
        <topology evidence="1">Multi-pass membrane protein</topology>
    </subcellularLocation>
</comment>
<accession>A0AAW0HAP6</accession>
<dbReference type="GO" id="GO:0005319">
    <property type="term" value="F:lipid transporter activity"/>
    <property type="evidence" value="ECO:0007669"/>
    <property type="project" value="TreeGrafter"/>
</dbReference>
<keyword evidence="3 8" id="KW-0812">Transmembrane</keyword>
<dbReference type="GO" id="GO:0005524">
    <property type="term" value="F:ATP binding"/>
    <property type="evidence" value="ECO:0007669"/>
    <property type="project" value="InterPro"/>
</dbReference>
<dbReference type="Pfam" id="PF12698">
    <property type="entry name" value="ABC2_membrane_3"/>
    <property type="match status" value="1"/>
</dbReference>
<dbReference type="GO" id="GO:0016887">
    <property type="term" value="F:ATP hydrolysis activity"/>
    <property type="evidence" value="ECO:0007669"/>
    <property type="project" value="InterPro"/>
</dbReference>
<dbReference type="Proteomes" id="UP001488838">
    <property type="component" value="Unassembled WGS sequence"/>
</dbReference>
<feature type="compositionally biased region" description="Gly residues" evidence="7">
    <location>
        <begin position="70"/>
        <end position="80"/>
    </location>
</feature>
<feature type="transmembrane region" description="Helical" evidence="8">
    <location>
        <begin position="886"/>
        <end position="908"/>
    </location>
</feature>
<protein>
    <recommendedName>
        <fullName evidence="13">ATP binding cassette subfamily A member 2</fullName>
    </recommendedName>
</protein>
<evidence type="ECO:0000256" key="3">
    <source>
        <dbReference type="ARBA" id="ARBA00022692"/>
    </source>
</evidence>
<feature type="transmembrane region" description="Helical" evidence="8">
    <location>
        <begin position="1027"/>
        <end position="1050"/>
    </location>
</feature>
<name>A0AAW0HAP6_MYOGA</name>
<dbReference type="Gene3D" id="3.40.50.300">
    <property type="entry name" value="P-loop containing nucleotide triphosphate hydrolases"/>
    <property type="match status" value="1"/>
</dbReference>
<keyword evidence="6 8" id="KW-0472">Membrane</keyword>
<dbReference type="InterPro" id="IPR003439">
    <property type="entry name" value="ABC_transporter-like_ATP-bd"/>
</dbReference>
<feature type="compositionally biased region" description="Low complexity" evidence="7">
    <location>
        <begin position="11"/>
        <end position="20"/>
    </location>
</feature>
<dbReference type="EMBL" id="JBBHLL010000593">
    <property type="protein sequence ID" value="KAK7799723.1"/>
    <property type="molecule type" value="Genomic_DNA"/>
</dbReference>
<dbReference type="GO" id="GO:0016020">
    <property type="term" value="C:membrane"/>
    <property type="evidence" value="ECO:0007669"/>
    <property type="project" value="UniProtKB-SubCell"/>
</dbReference>
<proteinExistence type="predicted"/>
<feature type="transmembrane region" description="Helical" evidence="8">
    <location>
        <begin position="113"/>
        <end position="132"/>
    </location>
</feature>
<feature type="region of interest" description="Disordered" evidence="7">
    <location>
        <begin position="1"/>
        <end position="20"/>
    </location>
</feature>
<dbReference type="Pfam" id="PF00005">
    <property type="entry name" value="ABC_tran"/>
    <property type="match status" value="1"/>
</dbReference>
<keyword evidence="12" id="KW-1185">Reference proteome</keyword>
<dbReference type="InterPro" id="IPR027417">
    <property type="entry name" value="P-loop_NTPase"/>
</dbReference>
<dbReference type="GO" id="GO:0140359">
    <property type="term" value="F:ABC-type transporter activity"/>
    <property type="evidence" value="ECO:0007669"/>
    <property type="project" value="InterPro"/>
</dbReference>
<organism evidence="11 12">
    <name type="scientific">Myodes glareolus</name>
    <name type="common">Bank vole</name>
    <name type="synonym">Clethrionomys glareolus</name>
    <dbReference type="NCBI Taxonomy" id="447135"/>
    <lineage>
        <taxon>Eukaryota</taxon>
        <taxon>Metazoa</taxon>
        <taxon>Chordata</taxon>
        <taxon>Craniata</taxon>
        <taxon>Vertebrata</taxon>
        <taxon>Euteleostomi</taxon>
        <taxon>Mammalia</taxon>
        <taxon>Eutheria</taxon>
        <taxon>Euarchontoglires</taxon>
        <taxon>Glires</taxon>
        <taxon>Rodentia</taxon>
        <taxon>Myomorpha</taxon>
        <taxon>Muroidea</taxon>
        <taxon>Cricetidae</taxon>
        <taxon>Arvicolinae</taxon>
        <taxon>Myodes</taxon>
    </lineage>
</organism>
<evidence type="ECO:0000313" key="11">
    <source>
        <dbReference type="EMBL" id="KAK7799723.1"/>
    </source>
</evidence>
<dbReference type="PANTHER" id="PTHR19229">
    <property type="entry name" value="ATP-BINDING CASSETTE TRANSPORTER SUBFAMILY A ABCA"/>
    <property type="match status" value="1"/>
</dbReference>
<feature type="domain" description="ABC transporter" evidence="9">
    <location>
        <begin position="1144"/>
        <end position="1244"/>
    </location>
</feature>